<feature type="active site" description="Proton acceptor" evidence="6">
    <location>
        <position position="100"/>
    </location>
</feature>
<feature type="compositionally biased region" description="Polar residues" evidence="7">
    <location>
        <begin position="563"/>
        <end position="577"/>
    </location>
</feature>
<dbReference type="InterPro" id="IPR026590">
    <property type="entry name" value="Ssirtuin_cat_dom"/>
</dbReference>
<dbReference type="SUPFAM" id="SSF52467">
    <property type="entry name" value="DHS-like NAD/FAD-binding domain"/>
    <property type="match status" value="1"/>
</dbReference>
<dbReference type="InterPro" id="IPR003000">
    <property type="entry name" value="Sirtuin"/>
</dbReference>
<keyword evidence="6" id="KW-0862">Zinc</keyword>
<feature type="region of interest" description="Disordered" evidence="7">
    <location>
        <begin position="51"/>
        <end position="89"/>
    </location>
</feature>
<evidence type="ECO:0000313" key="10">
    <source>
        <dbReference type="Proteomes" id="UP000186601"/>
    </source>
</evidence>
<evidence type="ECO:0000313" key="9">
    <source>
        <dbReference type="EMBL" id="PSR89001.1"/>
    </source>
</evidence>
<feature type="region of interest" description="Disordered" evidence="7">
    <location>
        <begin position="557"/>
        <end position="592"/>
    </location>
</feature>
<comment type="subcellular location">
    <subcellularLocation>
        <location evidence="1">Mitochondrion</location>
    </subcellularLocation>
</comment>
<dbReference type="GO" id="GO:0031934">
    <property type="term" value="C:mating-type region heterochromatin"/>
    <property type="evidence" value="ECO:0007669"/>
    <property type="project" value="TreeGrafter"/>
</dbReference>
<comment type="caution">
    <text evidence="9">The sequence shown here is derived from an EMBL/GenBank/DDBJ whole genome shotgun (WGS) entry which is preliminary data.</text>
</comment>
<evidence type="ECO:0000256" key="3">
    <source>
        <dbReference type="ARBA" id="ARBA00022679"/>
    </source>
</evidence>
<gene>
    <name evidence="9" type="ORF">PHLCEN_2v4963</name>
</gene>
<dbReference type="GO" id="GO:0031508">
    <property type="term" value="P:pericentric heterochromatin formation"/>
    <property type="evidence" value="ECO:0007669"/>
    <property type="project" value="TreeGrafter"/>
</dbReference>
<feature type="compositionally biased region" description="Polar residues" evidence="7">
    <location>
        <begin position="396"/>
        <end position="405"/>
    </location>
</feature>
<keyword evidence="5" id="KW-0496">Mitochondrion</keyword>
<dbReference type="GO" id="GO:0005634">
    <property type="term" value="C:nucleus"/>
    <property type="evidence" value="ECO:0007669"/>
    <property type="project" value="TreeGrafter"/>
</dbReference>
<feature type="region of interest" description="Disordered" evidence="7">
    <location>
        <begin position="217"/>
        <end position="249"/>
    </location>
</feature>
<sequence>MIAQLSELSQAAQPTAFHQLLRVLDDRGRLLRVYTQNIDALELKSGLTFGVPEMDSRRSKSRSPKGKSDCQATSVPSTSAVPMGRLPSPPAETPRCIPLHGTLQNMHCQICLHSFPLENYLDDLNAGTFPVCPECSQMEEARQAVGKRSRGIGKLRPSVVLYNELHKDGEEVGEVVERDLIGNSKGKGRAGADLLIVVGTSLRVPGTKRMVREFSKAVHLRSSASQPEPTSSSTSYPTPSPRRSPVVEEDPPVKTIYLNLDFPVPTRDWEGIFDVWIRGDAQSFAEMVQAEIEREERVKEEASERKKRREEQRAEAARAEEERLKAEARAKTKFKSKSKVKSKVLGKPTALVHKKRKEVPGTITEPRPIKKRKVSVQVPMPASIRGRKTTKKTRDTPASQPTQARLTIKLPARSTQKAVSQATSYTPLTPPPSQRSSRLVPEVVIETSVRSRAPCVSAKLATPLSPPPSPLTSAPSSPQRPPAPLYSTFIVPNSSPLSSPPTSPLSSPPLSHMSSPLRHAPSPSMFRKRLPQMLPKRSVDISYGNRDCDTEDFIDIENEDVDSVSNPRSPFPTSYERTQGRALRPRAVTLQH</sequence>
<dbReference type="GO" id="GO:0017136">
    <property type="term" value="F:histone deacetylase activity, NAD-dependent"/>
    <property type="evidence" value="ECO:0007669"/>
    <property type="project" value="TreeGrafter"/>
</dbReference>
<dbReference type="PANTHER" id="PTHR11085:SF15">
    <property type="entry name" value="NAD-DEPENDENT HISTONE DEACETYLASE HST4"/>
    <property type="match status" value="1"/>
</dbReference>
<dbReference type="GO" id="GO:0006282">
    <property type="term" value="P:regulation of DNA repair"/>
    <property type="evidence" value="ECO:0007669"/>
    <property type="project" value="TreeGrafter"/>
</dbReference>
<dbReference type="PROSITE" id="PS50305">
    <property type="entry name" value="SIRTUIN"/>
    <property type="match status" value="1"/>
</dbReference>
<dbReference type="GO" id="GO:1990414">
    <property type="term" value="P:replication-born double-strand break repair via sister chromatid exchange"/>
    <property type="evidence" value="ECO:0007669"/>
    <property type="project" value="TreeGrafter"/>
</dbReference>
<dbReference type="Gene3D" id="3.40.50.1220">
    <property type="entry name" value="TPP-binding domain"/>
    <property type="match status" value="1"/>
</dbReference>
<evidence type="ECO:0000256" key="4">
    <source>
        <dbReference type="ARBA" id="ARBA00023027"/>
    </source>
</evidence>
<dbReference type="STRING" id="98765.A0A2R6PCC5"/>
<feature type="region of interest" description="Disordered" evidence="7">
    <location>
        <begin position="386"/>
        <end position="439"/>
    </location>
</feature>
<evidence type="ECO:0000256" key="5">
    <source>
        <dbReference type="ARBA" id="ARBA00023128"/>
    </source>
</evidence>
<dbReference type="EMBL" id="MLYV02000501">
    <property type="protein sequence ID" value="PSR89001.1"/>
    <property type="molecule type" value="Genomic_DNA"/>
</dbReference>
<feature type="region of interest" description="Disordered" evidence="7">
    <location>
        <begin position="293"/>
        <end position="312"/>
    </location>
</feature>
<feature type="compositionally biased region" description="Basic residues" evidence="7">
    <location>
        <begin position="331"/>
        <end position="342"/>
    </location>
</feature>
<dbReference type="Proteomes" id="UP000186601">
    <property type="component" value="Unassembled WGS sequence"/>
</dbReference>
<feature type="compositionally biased region" description="Polar residues" evidence="7">
    <location>
        <begin position="413"/>
        <end position="427"/>
    </location>
</feature>
<feature type="compositionally biased region" description="Polar residues" evidence="7">
    <location>
        <begin position="70"/>
        <end position="80"/>
    </location>
</feature>
<feature type="compositionally biased region" description="Low complexity" evidence="7">
    <location>
        <begin position="221"/>
        <end position="244"/>
    </location>
</feature>
<accession>A0A2R6PCC5</accession>
<dbReference type="GO" id="GO:0046872">
    <property type="term" value="F:metal ion binding"/>
    <property type="evidence" value="ECO:0007669"/>
    <property type="project" value="UniProtKB-KW"/>
</dbReference>
<feature type="region of interest" description="Disordered" evidence="7">
    <location>
        <begin position="458"/>
        <end position="524"/>
    </location>
</feature>
<evidence type="ECO:0000256" key="7">
    <source>
        <dbReference type="SAM" id="MobiDB-lite"/>
    </source>
</evidence>
<reference evidence="9 10" key="1">
    <citation type="submission" date="2018-02" db="EMBL/GenBank/DDBJ databases">
        <title>Genome sequence of the basidiomycete white-rot fungus Phlebia centrifuga.</title>
        <authorList>
            <person name="Granchi Z."/>
            <person name="Peng M."/>
            <person name="de Vries R.P."/>
            <person name="Hilden K."/>
            <person name="Makela M.R."/>
            <person name="Grigoriev I."/>
            <person name="Riley R."/>
        </authorList>
    </citation>
    <scope>NUCLEOTIDE SEQUENCE [LARGE SCALE GENOMIC DNA]</scope>
    <source>
        <strain evidence="9 10">FBCC195</strain>
    </source>
</reference>
<feature type="binding site" evidence="6">
    <location>
        <position position="132"/>
    </location>
    <ligand>
        <name>Zn(2+)</name>
        <dbReference type="ChEBI" id="CHEBI:29105"/>
    </ligand>
</feature>
<keyword evidence="6" id="KW-0479">Metal-binding</keyword>
<dbReference type="Pfam" id="PF02146">
    <property type="entry name" value="SIR2"/>
    <property type="match status" value="2"/>
</dbReference>
<feature type="domain" description="Deacetylase sirtuin-type" evidence="8">
    <location>
        <begin position="1"/>
        <end position="301"/>
    </location>
</feature>
<organism evidence="9 10">
    <name type="scientific">Hermanssonia centrifuga</name>
    <dbReference type="NCBI Taxonomy" id="98765"/>
    <lineage>
        <taxon>Eukaryota</taxon>
        <taxon>Fungi</taxon>
        <taxon>Dikarya</taxon>
        <taxon>Basidiomycota</taxon>
        <taxon>Agaricomycotina</taxon>
        <taxon>Agaricomycetes</taxon>
        <taxon>Polyporales</taxon>
        <taxon>Meruliaceae</taxon>
        <taxon>Hermanssonia</taxon>
    </lineage>
</organism>
<dbReference type="GO" id="GO:0070403">
    <property type="term" value="F:NAD+ binding"/>
    <property type="evidence" value="ECO:0007669"/>
    <property type="project" value="InterPro"/>
</dbReference>
<dbReference type="GO" id="GO:0005739">
    <property type="term" value="C:mitochondrion"/>
    <property type="evidence" value="ECO:0007669"/>
    <property type="project" value="UniProtKB-SubCell"/>
</dbReference>
<feature type="binding site" evidence="6">
    <location>
        <position position="135"/>
    </location>
    <ligand>
        <name>Zn(2+)</name>
        <dbReference type="ChEBI" id="CHEBI:29105"/>
    </ligand>
</feature>
<feature type="region of interest" description="Disordered" evidence="7">
    <location>
        <begin position="318"/>
        <end position="342"/>
    </location>
</feature>
<feature type="binding site" evidence="6">
    <location>
        <position position="111"/>
    </location>
    <ligand>
        <name>Zn(2+)</name>
        <dbReference type="ChEBI" id="CHEBI:29105"/>
    </ligand>
</feature>
<keyword evidence="3" id="KW-0808">Transferase</keyword>
<feature type="compositionally biased region" description="Low complexity" evidence="7">
    <location>
        <begin position="508"/>
        <end position="517"/>
    </location>
</feature>
<proteinExistence type="inferred from homology"/>
<keyword evidence="4" id="KW-0520">NAD</keyword>
<keyword evidence="10" id="KW-1185">Reference proteome</keyword>
<name>A0A2R6PCC5_9APHY</name>
<evidence type="ECO:0000256" key="1">
    <source>
        <dbReference type="ARBA" id="ARBA00004173"/>
    </source>
</evidence>
<feature type="compositionally biased region" description="Basic and acidic residues" evidence="7">
    <location>
        <begin position="318"/>
        <end position="330"/>
    </location>
</feature>
<dbReference type="InterPro" id="IPR029035">
    <property type="entry name" value="DHS-like_NAD/FAD-binding_dom"/>
</dbReference>
<comment type="similarity">
    <text evidence="2">Belongs to the sirtuin family. Class I subfamily.</text>
</comment>
<dbReference type="GO" id="GO:0000122">
    <property type="term" value="P:negative regulation of transcription by RNA polymerase II"/>
    <property type="evidence" value="ECO:0007669"/>
    <property type="project" value="TreeGrafter"/>
</dbReference>
<dbReference type="AlphaFoldDB" id="A0A2R6PCC5"/>
<dbReference type="InterPro" id="IPR050134">
    <property type="entry name" value="NAD-dep_sirtuin_deacylases"/>
</dbReference>
<evidence type="ECO:0000259" key="8">
    <source>
        <dbReference type="PROSITE" id="PS50305"/>
    </source>
</evidence>
<dbReference type="OrthoDB" id="2919105at2759"/>
<dbReference type="PANTHER" id="PTHR11085">
    <property type="entry name" value="NAD-DEPENDENT PROTEIN DEACYLASE SIRTUIN-5, MITOCHONDRIAL-RELATED"/>
    <property type="match status" value="1"/>
</dbReference>
<evidence type="ECO:0000256" key="6">
    <source>
        <dbReference type="PROSITE-ProRule" id="PRU00236"/>
    </source>
</evidence>
<protein>
    <recommendedName>
        <fullName evidence="8">Deacetylase sirtuin-type domain-containing protein</fullName>
    </recommendedName>
</protein>
<evidence type="ECO:0000256" key="2">
    <source>
        <dbReference type="ARBA" id="ARBA00006924"/>
    </source>
</evidence>
<feature type="binding site" evidence="6">
    <location>
        <position position="108"/>
    </location>
    <ligand>
        <name>Zn(2+)</name>
        <dbReference type="ChEBI" id="CHEBI:29105"/>
    </ligand>
</feature>
<feature type="compositionally biased region" description="Pro residues" evidence="7">
    <location>
        <begin position="498"/>
        <end position="507"/>
    </location>
</feature>